<keyword evidence="7" id="KW-0255">Endonuclease</keyword>
<sequence>MAFVDSGAALNLMDLEFARRCGFFLEPLQYPILLRGIDATPLAKNKPQYWTQLTMCMAPAHQEDIRFLVLHNLHDVVVLGLPWLQVHNPVLDWKSMSVSSWGYQGVHGDVPFLSISSSTTPSEVPEFLSDYRDVFDEPKSSALPPHRDCDCAIDLIPGSKFPKVRLFNLSVPEHAAAMRSYGDEWKTAFNTPEGHFEYLVMPFGLSNAPSVFQSFMHDIFREYLDKFRIVYLDDILVFSDDWESHVKPVRIVFQVLRANSLFVKGSKCLFGVQKVSFLGFIFSPSTIEMDPVKVQAIYDWTQPTSLKSLQKFLGFANFYRCFINNFSSIAKPLTDLTKKGQVESSDCPGVDTVVDRLQQIWTHVVDNLTLSQEKAQRFANRRRCVGPRLRVGDLVWLSSRHIPMKVSSPKFKPRFIGPYRISEVLNPVSFRLTLPASFSIHNVFHRSLLRRYVAPVVPSVDPPAPVLFEGELEYVVEKILDSRISGRKLQYLVKWKGYGQEDNSWVFASDVHAADLVRAFHLAHPGRPGGSVHNSDYTQPSLILSQRGLGDNEEEEEEEKEELLSCAVDDTTSTTVIPSVQHGWPEDREEEESMRCALLSSCSGCERRSAGKQSADVTALLSGCPALTARPEKQSAEDRQRKDGNQGKHRVTKRGPALSYPMFTLVTGDLGIVGRWRAVCVTALQRPNSDAAAIRIVVGIAAASLCVTFRQCNSPLAVLHPKHCNAPLPGVQPQHCNATMKVLQAQRCNAPMPVLHPQHCNAPLLGVQSSTLKFSTAGSSASTLQFSISRFFGLNAEIIRCRFSSLNTDILHCRVFILNTVILHCRFFSLNTAILHCQVFSLNSAMLQCRFFELNTAMLHCQVFSLNTAMLYCQVFILNTRHYPMLTLFDKPQQAICTTCHDHISRGNKTTSMITTSMIRHVAAKHPTLWAEPQGPGRVSAEDQITKSTSAERPSYQQLSNKVNSCTAGTMQPASISEMTTSVTSCSTALAKRQQAVLKLICLGDKLHNA</sequence>
<dbReference type="Proteomes" id="UP001176940">
    <property type="component" value="Unassembled WGS sequence"/>
</dbReference>
<reference evidence="10" key="1">
    <citation type="submission" date="2023-07" db="EMBL/GenBank/DDBJ databases">
        <authorList>
            <person name="Stuckert A."/>
        </authorList>
    </citation>
    <scope>NUCLEOTIDE SEQUENCE</scope>
</reference>
<keyword evidence="6" id="KW-0540">Nuclease</keyword>
<dbReference type="InterPro" id="IPR000477">
    <property type="entry name" value="RT_dom"/>
</dbReference>
<evidence type="ECO:0000256" key="4">
    <source>
        <dbReference type="ARBA" id="ARBA00022679"/>
    </source>
</evidence>
<dbReference type="SUPFAM" id="SSF56672">
    <property type="entry name" value="DNA/RNA polymerases"/>
    <property type="match status" value="1"/>
</dbReference>
<comment type="similarity">
    <text evidence="2">Belongs to the beta type-B retroviral polymerase family. HERV class-II K(HML-2) pol subfamily.</text>
</comment>
<dbReference type="InterPro" id="IPR016197">
    <property type="entry name" value="Chromo-like_dom_sf"/>
</dbReference>
<accession>A0ABN9MLG2</accession>
<dbReference type="InterPro" id="IPR021109">
    <property type="entry name" value="Peptidase_aspartic_dom_sf"/>
</dbReference>
<evidence type="ECO:0000313" key="10">
    <source>
        <dbReference type="EMBL" id="CAJ0967564.1"/>
    </source>
</evidence>
<dbReference type="CDD" id="cd00024">
    <property type="entry name" value="CD_CSD"/>
    <property type="match status" value="1"/>
</dbReference>
<dbReference type="InterPro" id="IPR043128">
    <property type="entry name" value="Rev_trsase/Diguanyl_cyclase"/>
</dbReference>
<dbReference type="SUPFAM" id="SSF50630">
    <property type="entry name" value="Acid proteases"/>
    <property type="match status" value="1"/>
</dbReference>
<name>A0ABN9MLG2_9NEOB</name>
<dbReference type="EC" id="3.1.26.4" evidence="3"/>
<dbReference type="PANTHER" id="PTHR37984">
    <property type="entry name" value="PROTEIN CBG26694"/>
    <property type="match status" value="1"/>
</dbReference>
<keyword evidence="11" id="KW-1185">Reference proteome</keyword>
<evidence type="ECO:0000256" key="3">
    <source>
        <dbReference type="ARBA" id="ARBA00012180"/>
    </source>
</evidence>
<dbReference type="SUPFAM" id="SSF54160">
    <property type="entry name" value="Chromo domain-like"/>
    <property type="match status" value="1"/>
</dbReference>
<dbReference type="EMBL" id="CAUEEQ010078365">
    <property type="protein sequence ID" value="CAJ0967564.1"/>
    <property type="molecule type" value="Genomic_DNA"/>
</dbReference>
<feature type="region of interest" description="Disordered" evidence="8">
    <location>
        <begin position="628"/>
        <end position="653"/>
    </location>
</feature>
<dbReference type="Gene3D" id="2.40.50.40">
    <property type="match status" value="1"/>
</dbReference>
<comment type="caution">
    <text evidence="10">The sequence shown here is derived from an EMBL/GenBank/DDBJ whole genome shotgun (WGS) entry which is preliminary data.</text>
</comment>
<dbReference type="InterPro" id="IPR050951">
    <property type="entry name" value="Retrovirus_Pol_polyprotein"/>
</dbReference>
<protein>
    <recommendedName>
        <fullName evidence="3">ribonuclease H</fullName>
        <ecNumber evidence="3">3.1.26.4</ecNumber>
    </recommendedName>
</protein>
<keyword evidence="5" id="KW-0548">Nucleotidyltransferase</keyword>
<dbReference type="Pfam" id="PF00385">
    <property type="entry name" value="Chromo"/>
    <property type="match status" value="1"/>
</dbReference>
<dbReference type="CDD" id="cd00303">
    <property type="entry name" value="retropepsin_like"/>
    <property type="match status" value="1"/>
</dbReference>
<dbReference type="InterPro" id="IPR056924">
    <property type="entry name" value="SH3_Tf2-1"/>
</dbReference>
<feature type="compositionally biased region" description="Basic and acidic residues" evidence="8">
    <location>
        <begin position="630"/>
        <end position="646"/>
    </location>
</feature>
<keyword evidence="4" id="KW-0808">Transferase</keyword>
<evidence type="ECO:0000256" key="1">
    <source>
        <dbReference type="ARBA" id="ARBA00004123"/>
    </source>
</evidence>
<dbReference type="Gene3D" id="3.30.70.270">
    <property type="match status" value="2"/>
</dbReference>
<dbReference type="Pfam" id="PF00078">
    <property type="entry name" value="RVT_1"/>
    <property type="match status" value="1"/>
</dbReference>
<gene>
    <name evidence="10" type="ORF">RIMI_LOCUS22271243</name>
</gene>
<evidence type="ECO:0000256" key="5">
    <source>
        <dbReference type="ARBA" id="ARBA00022695"/>
    </source>
</evidence>
<evidence type="ECO:0000256" key="2">
    <source>
        <dbReference type="ARBA" id="ARBA00010879"/>
    </source>
</evidence>
<dbReference type="SMART" id="SM00298">
    <property type="entry name" value="CHROMO"/>
    <property type="match status" value="1"/>
</dbReference>
<feature type="region of interest" description="Disordered" evidence="8">
    <location>
        <begin position="932"/>
        <end position="954"/>
    </location>
</feature>
<comment type="subcellular location">
    <subcellularLocation>
        <location evidence="1">Nucleus</location>
    </subcellularLocation>
</comment>
<dbReference type="InterPro" id="IPR023780">
    <property type="entry name" value="Chromo_domain"/>
</dbReference>
<evidence type="ECO:0000256" key="7">
    <source>
        <dbReference type="ARBA" id="ARBA00022759"/>
    </source>
</evidence>
<evidence type="ECO:0000259" key="9">
    <source>
        <dbReference type="PROSITE" id="PS50013"/>
    </source>
</evidence>
<proteinExistence type="inferred from homology"/>
<dbReference type="Gene3D" id="2.40.70.10">
    <property type="entry name" value="Acid Proteases"/>
    <property type="match status" value="1"/>
</dbReference>
<dbReference type="PROSITE" id="PS50013">
    <property type="entry name" value="CHROMO_2"/>
    <property type="match status" value="1"/>
</dbReference>
<dbReference type="Pfam" id="PF24626">
    <property type="entry name" value="SH3_Tf2-1"/>
    <property type="match status" value="1"/>
</dbReference>
<dbReference type="InterPro" id="IPR043502">
    <property type="entry name" value="DNA/RNA_pol_sf"/>
</dbReference>
<evidence type="ECO:0000256" key="8">
    <source>
        <dbReference type="SAM" id="MobiDB-lite"/>
    </source>
</evidence>
<dbReference type="PANTHER" id="PTHR37984:SF5">
    <property type="entry name" value="PROTEIN NYNRIN-LIKE"/>
    <property type="match status" value="1"/>
</dbReference>
<dbReference type="Gene3D" id="3.10.10.10">
    <property type="entry name" value="HIV Type 1 Reverse Transcriptase, subunit A, domain 1"/>
    <property type="match status" value="1"/>
</dbReference>
<dbReference type="CDD" id="cd01647">
    <property type="entry name" value="RT_LTR"/>
    <property type="match status" value="1"/>
</dbReference>
<feature type="domain" description="Chromo" evidence="9">
    <location>
        <begin position="474"/>
        <end position="521"/>
    </location>
</feature>
<evidence type="ECO:0000313" key="11">
    <source>
        <dbReference type="Proteomes" id="UP001176940"/>
    </source>
</evidence>
<keyword evidence="7" id="KW-0378">Hydrolase</keyword>
<organism evidence="10 11">
    <name type="scientific">Ranitomeya imitator</name>
    <name type="common">mimic poison frog</name>
    <dbReference type="NCBI Taxonomy" id="111125"/>
    <lineage>
        <taxon>Eukaryota</taxon>
        <taxon>Metazoa</taxon>
        <taxon>Chordata</taxon>
        <taxon>Craniata</taxon>
        <taxon>Vertebrata</taxon>
        <taxon>Euteleostomi</taxon>
        <taxon>Amphibia</taxon>
        <taxon>Batrachia</taxon>
        <taxon>Anura</taxon>
        <taxon>Neobatrachia</taxon>
        <taxon>Hyloidea</taxon>
        <taxon>Dendrobatidae</taxon>
        <taxon>Dendrobatinae</taxon>
        <taxon>Ranitomeya</taxon>
    </lineage>
</organism>
<evidence type="ECO:0000256" key="6">
    <source>
        <dbReference type="ARBA" id="ARBA00022722"/>
    </source>
</evidence>
<dbReference type="InterPro" id="IPR000953">
    <property type="entry name" value="Chromo/chromo_shadow_dom"/>
</dbReference>